<name>A0A1H1BU74_9EURY</name>
<evidence type="ECO:0000313" key="4">
    <source>
        <dbReference type="Proteomes" id="UP000199289"/>
    </source>
</evidence>
<organism evidence="3 4">
    <name type="scientific">Halopelagius longus</name>
    <dbReference type="NCBI Taxonomy" id="1236180"/>
    <lineage>
        <taxon>Archaea</taxon>
        <taxon>Methanobacteriati</taxon>
        <taxon>Methanobacteriota</taxon>
        <taxon>Stenosarchaea group</taxon>
        <taxon>Halobacteria</taxon>
        <taxon>Halobacteriales</taxon>
        <taxon>Haloferacaceae</taxon>
    </lineage>
</organism>
<keyword evidence="1" id="KW-0472">Membrane</keyword>
<evidence type="ECO:0000256" key="1">
    <source>
        <dbReference type="SAM" id="Phobius"/>
    </source>
</evidence>
<keyword evidence="5" id="KW-1185">Reference proteome</keyword>
<dbReference type="EMBL" id="QQST01000001">
    <property type="protein sequence ID" value="RDI70927.1"/>
    <property type="molecule type" value="Genomic_DNA"/>
</dbReference>
<dbReference type="AlphaFoldDB" id="A0A1H1BU74"/>
<sequence>MNELVGFVSETRWAYVATMIVIWVVVWGGLELVFFDGNVVSAVISGAAGGLASGAILYSVNRESDR</sequence>
<evidence type="ECO:0000313" key="3">
    <source>
        <dbReference type="EMBL" id="SDQ55493.1"/>
    </source>
</evidence>
<evidence type="ECO:0000313" key="5">
    <source>
        <dbReference type="Proteomes" id="UP000255421"/>
    </source>
</evidence>
<gene>
    <name evidence="2" type="ORF">DWB78_03835</name>
    <name evidence="3" type="ORF">SAMN05216278_1956</name>
</gene>
<reference evidence="4" key="2">
    <citation type="submission" date="2016-10" db="EMBL/GenBank/DDBJ databases">
        <authorList>
            <person name="Varghese N."/>
            <person name="Submissions S."/>
        </authorList>
    </citation>
    <scope>NUCLEOTIDE SEQUENCE [LARGE SCALE GENOMIC DNA]</scope>
    <source>
        <strain evidence="4">CGMCC 1.12397</strain>
    </source>
</reference>
<reference evidence="3" key="1">
    <citation type="submission" date="2016-10" db="EMBL/GenBank/DDBJ databases">
        <authorList>
            <person name="de Groot N.N."/>
        </authorList>
    </citation>
    <scope>NUCLEOTIDE SEQUENCE [LARGE SCALE GENOMIC DNA]</scope>
    <source>
        <strain evidence="3">CGMCC 1.12397</strain>
    </source>
</reference>
<keyword evidence="1" id="KW-0812">Transmembrane</keyword>
<dbReference type="Proteomes" id="UP000199289">
    <property type="component" value="Unassembled WGS sequence"/>
</dbReference>
<proteinExistence type="predicted"/>
<feature type="transmembrane region" description="Helical" evidence="1">
    <location>
        <begin position="42"/>
        <end position="60"/>
    </location>
</feature>
<dbReference type="EMBL" id="FNKQ01000002">
    <property type="protein sequence ID" value="SDQ55493.1"/>
    <property type="molecule type" value="Genomic_DNA"/>
</dbReference>
<protein>
    <submittedName>
        <fullName evidence="3">Uncharacterized protein</fullName>
    </submittedName>
</protein>
<feature type="transmembrane region" description="Helical" evidence="1">
    <location>
        <begin position="12"/>
        <end position="30"/>
    </location>
</feature>
<dbReference type="RefSeq" id="WP_092536501.1">
    <property type="nucleotide sequence ID" value="NZ_FNKQ01000002.1"/>
</dbReference>
<accession>A0A1H1BU74</accession>
<dbReference type="Proteomes" id="UP000255421">
    <property type="component" value="Unassembled WGS sequence"/>
</dbReference>
<keyword evidence="1" id="KW-1133">Transmembrane helix</keyword>
<reference evidence="2 5" key="3">
    <citation type="submission" date="2018-07" db="EMBL/GenBank/DDBJ databases">
        <title>Genome sequence of extremly halophilic archaeon Halopelagius longus strain BC12-B1.</title>
        <authorList>
            <person name="Zhang X."/>
        </authorList>
    </citation>
    <scope>NUCLEOTIDE SEQUENCE [LARGE SCALE GENOMIC DNA]</scope>
    <source>
        <strain evidence="2 5">BC12-B1</strain>
    </source>
</reference>
<evidence type="ECO:0000313" key="2">
    <source>
        <dbReference type="EMBL" id="RDI70927.1"/>
    </source>
</evidence>